<keyword evidence="4 10" id="KW-0812">Transmembrane</keyword>
<feature type="transmembrane region" description="Helical" evidence="10">
    <location>
        <begin position="38"/>
        <end position="57"/>
    </location>
</feature>
<evidence type="ECO:0000256" key="1">
    <source>
        <dbReference type="ARBA" id="ARBA00004141"/>
    </source>
</evidence>
<reference evidence="11 12" key="1">
    <citation type="journal article" date="2015" name="Nat. Commun.">
        <title>Outbred genome sequencing and CRISPR/Cas9 gene editing in butterflies.</title>
        <authorList>
            <person name="Li X."/>
            <person name="Fan D."/>
            <person name="Zhang W."/>
            <person name="Liu G."/>
            <person name="Zhang L."/>
            <person name="Zhao L."/>
            <person name="Fang X."/>
            <person name="Chen L."/>
            <person name="Dong Y."/>
            <person name="Chen Y."/>
            <person name="Ding Y."/>
            <person name="Zhao R."/>
            <person name="Feng M."/>
            <person name="Zhu Y."/>
            <person name="Feng Y."/>
            <person name="Jiang X."/>
            <person name="Zhu D."/>
            <person name="Xiang H."/>
            <person name="Feng X."/>
            <person name="Li S."/>
            <person name="Wang J."/>
            <person name="Zhang G."/>
            <person name="Kronforst M.R."/>
            <person name="Wang W."/>
        </authorList>
    </citation>
    <scope>NUCLEOTIDE SEQUENCE [LARGE SCALE GENOMIC DNA]</scope>
    <source>
        <strain evidence="11">Ya'a_city_454_Px</strain>
        <tissue evidence="11">Whole body</tissue>
    </source>
</reference>
<feature type="transmembrane region" description="Helical" evidence="10">
    <location>
        <begin position="180"/>
        <end position="197"/>
    </location>
</feature>
<comment type="similarity">
    <text evidence="10">Belongs to the ELO family.</text>
</comment>
<proteinExistence type="inferred from homology"/>
<accession>A0A194Q3Y8</accession>
<dbReference type="PANTHER" id="PTHR11157:SF103">
    <property type="entry name" value="ELONGATION OF VERY LONG CHAIN FATTY ACIDS PROTEIN"/>
    <property type="match status" value="1"/>
</dbReference>
<keyword evidence="3 10" id="KW-0808">Transferase</keyword>
<dbReference type="GO" id="GO:0034625">
    <property type="term" value="P:fatty acid elongation, monounsaturated fatty acid"/>
    <property type="evidence" value="ECO:0007669"/>
    <property type="project" value="TreeGrafter"/>
</dbReference>
<gene>
    <name evidence="11" type="ORF">RR46_11246</name>
</gene>
<dbReference type="EMBL" id="KQ459586">
    <property type="protein sequence ID" value="KPI98125.1"/>
    <property type="molecule type" value="Genomic_DNA"/>
</dbReference>
<dbReference type="GO" id="GO:0009922">
    <property type="term" value="F:fatty acid elongase activity"/>
    <property type="evidence" value="ECO:0007669"/>
    <property type="project" value="UniProtKB-EC"/>
</dbReference>
<feature type="transmembrane region" description="Helical" evidence="10">
    <location>
        <begin position="203"/>
        <end position="225"/>
    </location>
</feature>
<keyword evidence="6 10" id="KW-1133">Transmembrane helix</keyword>
<evidence type="ECO:0000256" key="3">
    <source>
        <dbReference type="ARBA" id="ARBA00022679"/>
    </source>
</evidence>
<name>A0A194Q3Y8_PAPXU</name>
<evidence type="ECO:0000256" key="8">
    <source>
        <dbReference type="ARBA" id="ARBA00023136"/>
    </source>
</evidence>
<organism evidence="11 12">
    <name type="scientific">Papilio xuthus</name>
    <name type="common">Asian swallowtail butterfly</name>
    <dbReference type="NCBI Taxonomy" id="66420"/>
    <lineage>
        <taxon>Eukaryota</taxon>
        <taxon>Metazoa</taxon>
        <taxon>Ecdysozoa</taxon>
        <taxon>Arthropoda</taxon>
        <taxon>Hexapoda</taxon>
        <taxon>Insecta</taxon>
        <taxon>Pterygota</taxon>
        <taxon>Neoptera</taxon>
        <taxon>Endopterygota</taxon>
        <taxon>Lepidoptera</taxon>
        <taxon>Glossata</taxon>
        <taxon>Ditrysia</taxon>
        <taxon>Papilionoidea</taxon>
        <taxon>Papilionidae</taxon>
        <taxon>Papilioninae</taxon>
        <taxon>Papilio</taxon>
    </lineage>
</organism>
<sequence>MSTPIPVLSIWIAYLAFVLKIGPEFMKKRPPFSLNNVLILYNVFQIMFSCFVFYVGYDLLQRNGLFLQRKCLSDSEDLKHYTAVGIYYYFFAKLTELFDTVFFVLRKKDRQVTFLHVYHHSITLLSSWGALKYEPSYSTIFLGTLNSFVHIVMYTYYGLSAFPDLTKYLWWKKYITTMQLIQFLLIVLQVVVNYKVSSCRPSYGLLLTMVLNATLFIFLFGDFYIKSYKNKSKIDNSTGTKTEIREKSKIKYTTVINNYKNKNN</sequence>
<evidence type="ECO:0000256" key="4">
    <source>
        <dbReference type="ARBA" id="ARBA00022692"/>
    </source>
</evidence>
<dbReference type="GO" id="GO:0034626">
    <property type="term" value="P:fatty acid elongation, polyunsaturated fatty acid"/>
    <property type="evidence" value="ECO:0007669"/>
    <property type="project" value="TreeGrafter"/>
</dbReference>
<keyword evidence="9 10" id="KW-0275">Fatty acid biosynthesis</keyword>
<feature type="transmembrane region" description="Helical" evidence="10">
    <location>
        <begin position="137"/>
        <end position="159"/>
    </location>
</feature>
<comment type="catalytic activity">
    <reaction evidence="10">
        <text>a very-long-chain acyl-CoA + malonyl-CoA + H(+) = a very-long-chain 3-oxoacyl-CoA + CO2 + CoA</text>
        <dbReference type="Rhea" id="RHEA:32727"/>
        <dbReference type="ChEBI" id="CHEBI:15378"/>
        <dbReference type="ChEBI" id="CHEBI:16526"/>
        <dbReference type="ChEBI" id="CHEBI:57287"/>
        <dbReference type="ChEBI" id="CHEBI:57384"/>
        <dbReference type="ChEBI" id="CHEBI:90725"/>
        <dbReference type="ChEBI" id="CHEBI:90736"/>
        <dbReference type="EC" id="2.3.1.199"/>
    </reaction>
</comment>
<dbReference type="STRING" id="66420.A0A194Q3Y8"/>
<dbReference type="PANTHER" id="PTHR11157">
    <property type="entry name" value="FATTY ACID ACYL TRANSFERASE-RELATED"/>
    <property type="match status" value="1"/>
</dbReference>
<evidence type="ECO:0000256" key="10">
    <source>
        <dbReference type="RuleBase" id="RU361115"/>
    </source>
</evidence>
<keyword evidence="8 10" id="KW-0472">Membrane</keyword>
<dbReference type="InterPro" id="IPR030457">
    <property type="entry name" value="ELO_CS"/>
</dbReference>
<dbReference type="PROSITE" id="PS01188">
    <property type="entry name" value="ELO"/>
    <property type="match status" value="1"/>
</dbReference>
<dbReference type="GO" id="GO:0042761">
    <property type="term" value="P:very long-chain fatty acid biosynthetic process"/>
    <property type="evidence" value="ECO:0007669"/>
    <property type="project" value="TreeGrafter"/>
</dbReference>
<keyword evidence="12" id="KW-1185">Reference proteome</keyword>
<dbReference type="EC" id="2.3.1.199" evidence="10"/>
<evidence type="ECO:0000256" key="9">
    <source>
        <dbReference type="ARBA" id="ARBA00023160"/>
    </source>
</evidence>
<dbReference type="GO" id="GO:0005789">
    <property type="term" value="C:endoplasmic reticulum membrane"/>
    <property type="evidence" value="ECO:0007669"/>
    <property type="project" value="TreeGrafter"/>
</dbReference>
<evidence type="ECO:0000256" key="5">
    <source>
        <dbReference type="ARBA" id="ARBA00022832"/>
    </source>
</evidence>
<dbReference type="AlphaFoldDB" id="A0A194Q3Y8"/>
<keyword evidence="5 10" id="KW-0276">Fatty acid metabolism</keyword>
<feature type="transmembrane region" description="Helical" evidence="10">
    <location>
        <begin position="6"/>
        <end position="26"/>
    </location>
</feature>
<dbReference type="InterPro" id="IPR002076">
    <property type="entry name" value="ELO_fam"/>
</dbReference>
<keyword evidence="7 10" id="KW-0443">Lipid metabolism</keyword>
<evidence type="ECO:0000313" key="12">
    <source>
        <dbReference type="Proteomes" id="UP000053268"/>
    </source>
</evidence>
<evidence type="ECO:0000256" key="2">
    <source>
        <dbReference type="ARBA" id="ARBA00022516"/>
    </source>
</evidence>
<dbReference type="Pfam" id="PF01151">
    <property type="entry name" value="ELO"/>
    <property type="match status" value="1"/>
</dbReference>
<dbReference type="GO" id="GO:0030148">
    <property type="term" value="P:sphingolipid biosynthetic process"/>
    <property type="evidence" value="ECO:0007669"/>
    <property type="project" value="TreeGrafter"/>
</dbReference>
<feature type="transmembrane region" description="Helical" evidence="10">
    <location>
        <begin position="86"/>
        <end position="105"/>
    </location>
</feature>
<evidence type="ECO:0000313" key="11">
    <source>
        <dbReference type="EMBL" id="KPI98125.1"/>
    </source>
</evidence>
<dbReference type="GO" id="GO:0019367">
    <property type="term" value="P:fatty acid elongation, saturated fatty acid"/>
    <property type="evidence" value="ECO:0007669"/>
    <property type="project" value="TreeGrafter"/>
</dbReference>
<evidence type="ECO:0000256" key="6">
    <source>
        <dbReference type="ARBA" id="ARBA00022989"/>
    </source>
</evidence>
<protein>
    <recommendedName>
        <fullName evidence="10">Elongation of very long chain fatty acids protein</fullName>
        <ecNumber evidence="10">2.3.1.199</ecNumber>
    </recommendedName>
    <alternativeName>
        <fullName evidence="10">Very-long-chain 3-oxoacyl-CoA synthase</fullName>
    </alternativeName>
</protein>
<keyword evidence="2 10" id="KW-0444">Lipid biosynthesis</keyword>
<dbReference type="Proteomes" id="UP000053268">
    <property type="component" value="Unassembled WGS sequence"/>
</dbReference>
<evidence type="ECO:0000256" key="7">
    <source>
        <dbReference type="ARBA" id="ARBA00023098"/>
    </source>
</evidence>
<comment type="subcellular location">
    <subcellularLocation>
        <location evidence="1">Membrane</location>
        <topology evidence="1">Multi-pass membrane protein</topology>
    </subcellularLocation>
</comment>